<keyword evidence="2" id="KW-1185">Reference proteome</keyword>
<dbReference type="Gene3D" id="3.40.50.1110">
    <property type="entry name" value="SGNH hydrolase"/>
    <property type="match status" value="1"/>
</dbReference>
<name>A0ABQ6JBE9_9ACTN</name>
<dbReference type="Proteomes" id="UP001157017">
    <property type="component" value="Unassembled WGS sequence"/>
</dbReference>
<comment type="caution">
    <text evidence="1">The sequence shown here is derived from an EMBL/GenBank/DDBJ whole genome shotgun (WGS) entry which is preliminary data.</text>
</comment>
<evidence type="ECO:0000313" key="1">
    <source>
        <dbReference type="EMBL" id="GMA85493.1"/>
    </source>
</evidence>
<organism evidence="1 2">
    <name type="scientific">Angustibacter aerolatus</name>
    <dbReference type="NCBI Taxonomy" id="1162965"/>
    <lineage>
        <taxon>Bacteria</taxon>
        <taxon>Bacillati</taxon>
        <taxon>Actinomycetota</taxon>
        <taxon>Actinomycetes</taxon>
        <taxon>Kineosporiales</taxon>
        <taxon>Kineosporiaceae</taxon>
    </lineage>
</organism>
<protein>
    <submittedName>
        <fullName evidence="1">Uncharacterized protein</fullName>
    </submittedName>
</protein>
<accession>A0ABQ6JBE9</accession>
<gene>
    <name evidence="1" type="ORF">GCM10025868_07430</name>
</gene>
<dbReference type="InterPro" id="IPR036514">
    <property type="entry name" value="SGNH_hydro_sf"/>
</dbReference>
<reference evidence="2" key="1">
    <citation type="journal article" date="2019" name="Int. J. Syst. Evol. Microbiol.">
        <title>The Global Catalogue of Microorganisms (GCM) 10K type strain sequencing project: providing services to taxonomists for standard genome sequencing and annotation.</title>
        <authorList>
            <consortium name="The Broad Institute Genomics Platform"/>
            <consortium name="The Broad Institute Genome Sequencing Center for Infectious Disease"/>
            <person name="Wu L."/>
            <person name="Ma J."/>
        </authorList>
    </citation>
    <scope>NUCLEOTIDE SEQUENCE [LARGE SCALE GENOMIC DNA]</scope>
    <source>
        <strain evidence="2">NBRC 108730</strain>
    </source>
</reference>
<evidence type="ECO:0000313" key="2">
    <source>
        <dbReference type="Proteomes" id="UP001157017"/>
    </source>
</evidence>
<dbReference type="EMBL" id="BSUZ01000001">
    <property type="protein sequence ID" value="GMA85493.1"/>
    <property type="molecule type" value="Genomic_DNA"/>
</dbReference>
<sequence>MLRDCVWDGATCQGKHDAKFAQDLVDLKPKLVQLYRDALSRAAPGARLVVVGYPQPVPGRPLRQPTATCCTPTARCG</sequence>
<proteinExistence type="predicted"/>